<sequence>MITPAQVSLQAAASHSTVVAVGASVVNMSHEVLYILLAVAGTYFLGSGVARGMKEHWKRGTGAAVSALAGGVVLAVVVAHIVGIYQRGNQEFEQLPGGVGKPGISGNRGW</sequence>
<proteinExistence type="predicted"/>
<organism evidence="2">
    <name type="scientific">Mycobacterium riyadhense</name>
    <dbReference type="NCBI Taxonomy" id="486698"/>
    <lineage>
        <taxon>Bacteria</taxon>
        <taxon>Bacillati</taxon>
        <taxon>Actinomycetota</taxon>
        <taxon>Actinomycetes</taxon>
        <taxon>Mycobacteriales</taxon>
        <taxon>Mycobacteriaceae</taxon>
        <taxon>Mycobacterium</taxon>
    </lineage>
</organism>
<gene>
    <name evidence="2" type="ORF">BIN_B_05281</name>
</gene>
<keyword evidence="1" id="KW-1133">Transmembrane helix</keyword>
<keyword evidence="1" id="KW-0812">Transmembrane</keyword>
<evidence type="ECO:0000256" key="1">
    <source>
        <dbReference type="SAM" id="Phobius"/>
    </source>
</evidence>
<accession>A0A653F2Q0</accession>
<dbReference type="AlphaFoldDB" id="A0A653F2Q0"/>
<name>A0A653F2Q0_9MYCO</name>
<reference evidence="2" key="1">
    <citation type="submission" date="2019-05" db="EMBL/GenBank/DDBJ databases">
        <authorList>
            <person name="Naeem R."/>
            <person name="Antony C."/>
            <person name="Guan Q."/>
        </authorList>
    </citation>
    <scope>NUCLEOTIDE SEQUENCE</scope>
    <source>
        <strain evidence="2">2</strain>
    </source>
</reference>
<protein>
    <submittedName>
        <fullName evidence="2">Uncharacterized protein</fullName>
    </submittedName>
</protein>
<feature type="transmembrane region" description="Helical" evidence="1">
    <location>
        <begin position="32"/>
        <end position="50"/>
    </location>
</feature>
<dbReference type="EMBL" id="LR589176">
    <property type="protein sequence ID" value="VTP03859.1"/>
    <property type="molecule type" value="Genomic_DNA"/>
</dbReference>
<keyword evidence="1" id="KW-0472">Membrane</keyword>
<feature type="transmembrane region" description="Helical" evidence="1">
    <location>
        <begin position="62"/>
        <end position="85"/>
    </location>
</feature>
<evidence type="ECO:0000313" key="2">
    <source>
        <dbReference type="EMBL" id="VTP03859.1"/>
    </source>
</evidence>